<keyword evidence="1" id="KW-0812">Transmembrane</keyword>
<protein>
    <submittedName>
        <fullName evidence="2">Uncharacterized protein</fullName>
    </submittedName>
</protein>
<proteinExistence type="predicted"/>
<name>A0A392SCW0_9FABA</name>
<evidence type="ECO:0000313" key="3">
    <source>
        <dbReference type="Proteomes" id="UP000265520"/>
    </source>
</evidence>
<evidence type="ECO:0000313" key="2">
    <source>
        <dbReference type="EMBL" id="MCI46282.1"/>
    </source>
</evidence>
<organism evidence="2 3">
    <name type="scientific">Trifolium medium</name>
    <dbReference type="NCBI Taxonomy" id="97028"/>
    <lineage>
        <taxon>Eukaryota</taxon>
        <taxon>Viridiplantae</taxon>
        <taxon>Streptophyta</taxon>
        <taxon>Embryophyta</taxon>
        <taxon>Tracheophyta</taxon>
        <taxon>Spermatophyta</taxon>
        <taxon>Magnoliopsida</taxon>
        <taxon>eudicotyledons</taxon>
        <taxon>Gunneridae</taxon>
        <taxon>Pentapetalae</taxon>
        <taxon>rosids</taxon>
        <taxon>fabids</taxon>
        <taxon>Fabales</taxon>
        <taxon>Fabaceae</taxon>
        <taxon>Papilionoideae</taxon>
        <taxon>50 kb inversion clade</taxon>
        <taxon>NPAAA clade</taxon>
        <taxon>Hologalegina</taxon>
        <taxon>IRL clade</taxon>
        <taxon>Trifolieae</taxon>
        <taxon>Trifolium</taxon>
    </lineage>
</organism>
<keyword evidence="1" id="KW-1133">Transmembrane helix</keyword>
<comment type="caution">
    <text evidence="2">The sequence shown here is derived from an EMBL/GenBank/DDBJ whole genome shotgun (WGS) entry which is preliminary data.</text>
</comment>
<dbReference type="EMBL" id="LXQA010355204">
    <property type="protein sequence ID" value="MCI46282.1"/>
    <property type="molecule type" value="Genomic_DNA"/>
</dbReference>
<keyword evidence="1" id="KW-0472">Membrane</keyword>
<reference evidence="2 3" key="1">
    <citation type="journal article" date="2018" name="Front. Plant Sci.">
        <title>Red Clover (Trifolium pratense) and Zigzag Clover (T. medium) - A Picture of Genomic Similarities and Differences.</title>
        <authorList>
            <person name="Dluhosova J."/>
            <person name="Istvanek J."/>
            <person name="Nedelnik J."/>
            <person name="Repkova J."/>
        </authorList>
    </citation>
    <scope>NUCLEOTIDE SEQUENCE [LARGE SCALE GENOMIC DNA]</scope>
    <source>
        <strain evidence="3">cv. 10/8</strain>
        <tissue evidence="2">Leaf</tissue>
    </source>
</reference>
<dbReference type="Proteomes" id="UP000265520">
    <property type="component" value="Unassembled WGS sequence"/>
</dbReference>
<dbReference type="AlphaFoldDB" id="A0A392SCW0"/>
<feature type="non-terminal residue" evidence="2">
    <location>
        <position position="1"/>
    </location>
</feature>
<accession>A0A392SCW0</accession>
<evidence type="ECO:0000256" key="1">
    <source>
        <dbReference type="SAM" id="Phobius"/>
    </source>
</evidence>
<keyword evidence="3" id="KW-1185">Reference proteome</keyword>
<sequence length="53" mass="5935">LFFSLFIIFLMNHPLPYSLRFLILLRSGLLALFFFDAAAVVAPDTIGSFPLTS</sequence>
<feature type="transmembrane region" description="Helical" evidence="1">
    <location>
        <begin position="21"/>
        <end position="42"/>
    </location>
</feature>